<dbReference type="Proteomes" id="UP000583266">
    <property type="component" value="Unassembled WGS sequence"/>
</dbReference>
<protein>
    <submittedName>
        <fullName evidence="1">Uncharacterized protein</fullName>
    </submittedName>
</protein>
<reference evidence="1 2" key="1">
    <citation type="submission" date="2020-04" db="EMBL/GenBank/DDBJ databases">
        <title>Chitinophaga sp. G-6-1-13 sp. nov., isolated from soil.</title>
        <authorList>
            <person name="Dahal R.H."/>
            <person name="Chaudhary D.K."/>
        </authorList>
    </citation>
    <scope>NUCLEOTIDE SEQUENCE [LARGE SCALE GENOMIC DNA]</scope>
    <source>
        <strain evidence="1 2">G-6-1-13</strain>
    </source>
</reference>
<dbReference type="PROSITE" id="PS51257">
    <property type="entry name" value="PROKAR_LIPOPROTEIN"/>
    <property type="match status" value="1"/>
</dbReference>
<gene>
    <name evidence="1" type="ORF">HHL17_17435</name>
</gene>
<dbReference type="RefSeq" id="WP_169226116.1">
    <property type="nucleotide sequence ID" value="NZ_JABBGC010000002.1"/>
</dbReference>
<accession>A0A848GNN1</accession>
<evidence type="ECO:0000313" key="1">
    <source>
        <dbReference type="EMBL" id="NML38989.1"/>
    </source>
</evidence>
<dbReference type="EMBL" id="JABBGC010000002">
    <property type="protein sequence ID" value="NML38989.1"/>
    <property type="molecule type" value="Genomic_DNA"/>
</dbReference>
<keyword evidence="2" id="KW-1185">Reference proteome</keyword>
<proteinExistence type="predicted"/>
<dbReference type="AlphaFoldDB" id="A0A848GNN1"/>
<organism evidence="1 2">
    <name type="scientific">Chitinophaga fulva</name>
    <dbReference type="NCBI Taxonomy" id="2728842"/>
    <lineage>
        <taxon>Bacteria</taxon>
        <taxon>Pseudomonadati</taxon>
        <taxon>Bacteroidota</taxon>
        <taxon>Chitinophagia</taxon>
        <taxon>Chitinophagales</taxon>
        <taxon>Chitinophagaceae</taxon>
        <taxon>Chitinophaga</taxon>
    </lineage>
</organism>
<sequence>MMISRFRIHWTHIFVTLLAVISLMGCAKELSREGGGDPVVPPANMATYALEHQGTSCSDAIVTGTFKVGTAVTGAKIQVTVQVAIPGVWMLTTGSVNGIEFTGGGSFSATGKYTITLLASGTPLQEGTFIFPLKTTGSACGVSVKVSGNGPDVPVPPADFYYKLTANGKDYAQEVTTTNNYMLTSETTGGNDVLLGSGVTWAGSGNVPTGKTELLMSKGMLTGFDAASNQDFKNFFQPGNYGYMIMNNQTFGTGVVLSWTDENGKTWTTLNGTTGQPNGTFTIVSTEDWPGYSGYYGVKAKMRFTCKFYDDAGASLDITNGEMVGGFVKKR</sequence>
<comment type="caution">
    <text evidence="1">The sequence shown here is derived from an EMBL/GenBank/DDBJ whole genome shotgun (WGS) entry which is preliminary data.</text>
</comment>
<name>A0A848GNN1_9BACT</name>
<evidence type="ECO:0000313" key="2">
    <source>
        <dbReference type="Proteomes" id="UP000583266"/>
    </source>
</evidence>